<reference evidence="1 2" key="1">
    <citation type="submission" date="2024-01" db="EMBL/GenBank/DDBJ databases">
        <title>The complete chloroplast genome sequence of Lithospermum erythrorhizon: insights into the phylogenetic relationship among Boraginaceae species and the maternal lineages of purple gromwells.</title>
        <authorList>
            <person name="Okada T."/>
            <person name="Watanabe K."/>
        </authorList>
    </citation>
    <scope>NUCLEOTIDE SEQUENCE [LARGE SCALE GENOMIC DNA]</scope>
</reference>
<dbReference type="Proteomes" id="UP001454036">
    <property type="component" value="Unassembled WGS sequence"/>
</dbReference>
<comment type="caution">
    <text evidence="1">The sequence shown here is derived from an EMBL/GenBank/DDBJ whole genome shotgun (WGS) entry which is preliminary data.</text>
</comment>
<dbReference type="InterPro" id="IPR053151">
    <property type="entry name" value="RNase_H-like"/>
</dbReference>
<evidence type="ECO:0008006" key="3">
    <source>
        <dbReference type="Google" id="ProtNLM"/>
    </source>
</evidence>
<accession>A0AAV3QVF3</accession>
<protein>
    <recommendedName>
        <fullName evidence="3">RNase H type-1 domain-containing protein</fullName>
    </recommendedName>
</protein>
<sequence length="124" mass="13981">MNVALLLGARVYRPRPKPSSVVFWSRPALGKYKLNIDGSFRNGEVGIGGAIRDDNGQLVYALGFHKVPRSDLKHIWREQNMVADAIAKLALKDRTTYLWRHDDAPDRIQALVRTEIAGIPYIRG</sequence>
<dbReference type="EMBL" id="BAABME010023475">
    <property type="protein sequence ID" value="GAA0168097.1"/>
    <property type="molecule type" value="Genomic_DNA"/>
</dbReference>
<dbReference type="AlphaFoldDB" id="A0AAV3QVF3"/>
<proteinExistence type="predicted"/>
<name>A0AAV3QVF3_LITER</name>
<dbReference type="PANTHER" id="PTHR47723">
    <property type="entry name" value="OS05G0353850 PROTEIN"/>
    <property type="match status" value="1"/>
</dbReference>
<evidence type="ECO:0000313" key="1">
    <source>
        <dbReference type="EMBL" id="GAA0168097.1"/>
    </source>
</evidence>
<keyword evidence="2" id="KW-1185">Reference proteome</keyword>
<organism evidence="1 2">
    <name type="scientific">Lithospermum erythrorhizon</name>
    <name type="common">Purple gromwell</name>
    <name type="synonym">Lithospermum officinale var. erythrorhizon</name>
    <dbReference type="NCBI Taxonomy" id="34254"/>
    <lineage>
        <taxon>Eukaryota</taxon>
        <taxon>Viridiplantae</taxon>
        <taxon>Streptophyta</taxon>
        <taxon>Embryophyta</taxon>
        <taxon>Tracheophyta</taxon>
        <taxon>Spermatophyta</taxon>
        <taxon>Magnoliopsida</taxon>
        <taxon>eudicotyledons</taxon>
        <taxon>Gunneridae</taxon>
        <taxon>Pentapetalae</taxon>
        <taxon>asterids</taxon>
        <taxon>lamiids</taxon>
        <taxon>Boraginales</taxon>
        <taxon>Boraginaceae</taxon>
        <taxon>Boraginoideae</taxon>
        <taxon>Lithospermeae</taxon>
        <taxon>Lithospermum</taxon>
    </lineage>
</organism>
<gene>
    <name evidence="1" type="ORF">LIER_40491</name>
</gene>
<dbReference type="PANTHER" id="PTHR47723:SF19">
    <property type="entry name" value="POLYNUCLEOTIDYL TRANSFERASE, RIBONUCLEASE H-LIKE SUPERFAMILY PROTEIN"/>
    <property type="match status" value="1"/>
</dbReference>
<evidence type="ECO:0000313" key="2">
    <source>
        <dbReference type="Proteomes" id="UP001454036"/>
    </source>
</evidence>